<dbReference type="RefSeq" id="WP_132496833.1">
    <property type="nucleotide sequence ID" value="NZ_SMAS01000008.1"/>
</dbReference>
<evidence type="ECO:0000313" key="2">
    <source>
        <dbReference type="Proteomes" id="UP000295055"/>
    </source>
</evidence>
<protein>
    <submittedName>
        <fullName evidence="1">Type III secretion system (T3SS) chaperone YscW</fullName>
    </submittedName>
</protein>
<evidence type="ECO:0000313" key="1">
    <source>
        <dbReference type="EMBL" id="TCT30895.1"/>
    </source>
</evidence>
<sequence>MPRISISKSILHSIFILACCLFLFACNNPINKNRNTFNIQGDIYSQSIDIPSDALITVSVTPINGNSYSEKSHYDYTMTTRKSARTVNFSINLPESLLAQGHYFGLSVRVEKKGELLMMSNQITQLNQSKSERISLKVNSI</sequence>
<dbReference type="Proteomes" id="UP000295055">
    <property type="component" value="Unassembled WGS sequence"/>
</dbReference>
<name>A0A4R3NEY3_9GAMM</name>
<dbReference type="EMBL" id="SMAS01000008">
    <property type="protein sequence ID" value="TCT30895.1"/>
    <property type="molecule type" value="Genomic_DNA"/>
</dbReference>
<accession>A0A4R3NEY3</accession>
<gene>
    <name evidence="1" type="ORF">EC835_10844</name>
</gene>
<dbReference type="InterPro" id="IPR039366">
    <property type="entry name" value="Pilotin"/>
</dbReference>
<organism evidence="1 2">
    <name type="scientific">Providencia alcalifaciens</name>
    <dbReference type="NCBI Taxonomy" id="126385"/>
    <lineage>
        <taxon>Bacteria</taxon>
        <taxon>Pseudomonadati</taxon>
        <taxon>Pseudomonadota</taxon>
        <taxon>Gammaproteobacteria</taxon>
        <taxon>Enterobacterales</taxon>
        <taxon>Morganellaceae</taxon>
        <taxon>Providencia</taxon>
    </lineage>
</organism>
<proteinExistence type="predicted"/>
<dbReference type="PROSITE" id="PS51257">
    <property type="entry name" value="PROKAR_LIPOPROTEIN"/>
    <property type="match status" value="1"/>
</dbReference>
<dbReference type="Pfam" id="PF09619">
    <property type="entry name" value="YscW"/>
    <property type="match status" value="1"/>
</dbReference>
<comment type="caution">
    <text evidence="1">The sequence shown here is derived from an EMBL/GenBank/DDBJ whole genome shotgun (WGS) entry which is preliminary data.</text>
</comment>
<dbReference type="OrthoDB" id="6465128at2"/>
<reference evidence="1 2" key="1">
    <citation type="submission" date="2019-03" db="EMBL/GenBank/DDBJ databases">
        <title>Genomic analyses of the natural microbiome of Caenorhabditis elegans.</title>
        <authorList>
            <person name="Samuel B."/>
        </authorList>
    </citation>
    <scope>NUCLEOTIDE SEQUENCE [LARGE SCALE GENOMIC DNA]</scope>
    <source>
        <strain evidence="1 2">JUb102</strain>
    </source>
</reference>
<dbReference type="AlphaFoldDB" id="A0A4R3NEY3"/>